<dbReference type="RefSeq" id="WP_166031653.1">
    <property type="nucleotide sequence ID" value="NZ_CP048877.1"/>
</dbReference>
<comment type="cofactor">
    <cofactor evidence="1">
        <name>[4Fe-4S] cluster</name>
        <dbReference type="ChEBI" id="CHEBI:49883"/>
    </cofactor>
</comment>
<keyword evidence="7" id="KW-1185">Reference proteome</keyword>
<dbReference type="InterPro" id="IPR006158">
    <property type="entry name" value="Cobalamin-bd"/>
</dbReference>
<dbReference type="SUPFAM" id="SSF102114">
    <property type="entry name" value="Radical SAM enzymes"/>
    <property type="match status" value="1"/>
</dbReference>
<evidence type="ECO:0000256" key="4">
    <source>
        <dbReference type="ARBA" id="ARBA00023004"/>
    </source>
</evidence>
<dbReference type="PROSITE" id="PS51918">
    <property type="entry name" value="RADICAL_SAM"/>
    <property type="match status" value="1"/>
</dbReference>
<dbReference type="SUPFAM" id="SSF52242">
    <property type="entry name" value="Cobalamin (vitamin B12)-binding domain"/>
    <property type="match status" value="1"/>
</dbReference>
<dbReference type="Pfam" id="PF04055">
    <property type="entry name" value="Radical_SAM"/>
    <property type="match status" value="1"/>
</dbReference>
<dbReference type="GO" id="GO:0051539">
    <property type="term" value="F:4 iron, 4 sulfur cluster binding"/>
    <property type="evidence" value="ECO:0007669"/>
    <property type="project" value="UniProtKB-KW"/>
</dbReference>
<keyword evidence="3" id="KW-0479">Metal-binding</keyword>
<dbReference type="AlphaFoldDB" id="A0A6G7PVI5"/>
<dbReference type="InterPro" id="IPR051198">
    <property type="entry name" value="BchE-like"/>
</dbReference>
<keyword evidence="5" id="KW-0411">Iron-sulfur</keyword>
<dbReference type="Proteomes" id="UP000502179">
    <property type="component" value="Chromosome"/>
</dbReference>
<dbReference type="InterPro" id="IPR023404">
    <property type="entry name" value="rSAM_horseshoe"/>
</dbReference>
<evidence type="ECO:0000313" key="6">
    <source>
        <dbReference type="EMBL" id="QIJ71433.1"/>
    </source>
</evidence>
<sequence>MSLTRSEDRLIWLVNPWIYDFAAFDLWAKPLGLLCLATRLRRQGYRVRFIDLLDHRHPGLPRPVRRKSYGTGHYFRTPLPKPVQLADVPRSFARYGLPHHLAKEVLLAGAPPALVLVTGLMTYWYPGVWEIIRMIKGLYPQVPVVLGGVYPSLLPEHARGSGADMVLGGPAEEAVESLVIDYLGPPEGPGERIPPYPSFDLLPALDYVCLLTSRGCPFRCRYCASRLLFPGFERRAPEEVLEEINYWHRKFGVRDFAFYDDALLVDFDNHLGPILEGVCQQGLKVRFHTPNAFHIRLVTLEVARLMKRAGFVTLRMGFETVADGRHRALDNKVTAADLPRAVALLREAGFHPAQIGVYVLWGLPGQPLEEVRRSVEFVAACGASPYLAEYSPIPKTALWEEACAVARYRLDEDPLFHNNSLLPCLNPIDWEEVSELKRYVRKLRVYSSRGLG</sequence>
<dbReference type="InterPro" id="IPR058240">
    <property type="entry name" value="rSAM_sf"/>
</dbReference>
<evidence type="ECO:0000256" key="2">
    <source>
        <dbReference type="ARBA" id="ARBA00022691"/>
    </source>
</evidence>
<name>A0A6G7PVI5_9BACT</name>
<protein>
    <submittedName>
        <fullName evidence="6">B12-binding domain-containing radical SAM protein</fullName>
    </submittedName>
</protein>
<dbReference type="Gene3D" id="3.40.50.280">
    <property type="entry name" value="Cobalamin-binding domain"/>
    <property type="match status" value="1"/>
</dbReference>
<dbReference type="SFLD" id="SFLDG01082">
    <property type="entry name" value="B12-binding_domain_containing"/>
    <property type="match status" value="1"/>
</dbReference>
<keyword evidence="2" id="KW-0949">S-adenosyl-L-methionine</keyword>
<dbReference type="CDD" id="cd01335">
    <property type="entry name" value="Radical_SAM"/>
    <property type="match status" value="1"/>
</dbReference>
<reference evidence="6 7" key="1">
    <citation type="submission" date="2020-02" db="EMBL/GenBank/DDBJ databases">
        <title>Genome analysis of Thermosulfuriphilus ammonigenes ST65T, an anaerobic thermophilic chemolithoautotrophic bacterium isolated from a deep-sea hydrothermal vent.</title>
        <authorList>
            <person name="Slobodkina G."/>
            <person name="Allioux M."/>
            <person name="Merkel A."/>
            <person name="Alain K."/>
            <person name="Jebbar M."/>
            <person name="Slobodkin A."/>
        </authorList>
    </citation>
    <scope>NUCLEOTIDE SEQUENCE [LARGE SCALE GENOMIC DNA]</scope>
    <source>
        <strain evidence="6 7">ST65</strain>
    </source>
</reference>
<dbReference type="SMART" id="SM00729">
    <property type="entry name" value="Elp3"/>
    <property type="match status" value="1"/>
</dbReference>
<dbReference type="InterPro" id="IPR034466">
    <property type="entry name" value="Methyltransferase_Class_B"/>
</dbReference>
<dbReference type="GO" id="GO:0031419">
    <property type="term" value="F:cobalamin binding"/>
    <property type="evidence" value="ECO:0007669"/>
    <property type="project" value="InterPro"/>
</dbReference>
<dbReference type="InterPro" id="IPR007197">
    <property type="entry name" value="rSAM"/>
</dbReference>
<dbReference type="GO" id="GO:0005829">
    <property type="term" value="C:cytosol"/>
    <property type="evidence" value="ECO:0007669"/>
    <property type="project" value="TreeGrafter"/>
</dbReference>
<dbReference type="PANTHER" id="PTHR43409">
    <property type="entry name" value="ANAEROBIC MAGNESIUM-PROTOPORPHYRIN IX MONOMETHYL ESTER CYCLASE-RELATED"/>
    <property type="match status" value="1"/>
</dbReference>
<dbReference type="GO" id="GO:0003824">
    <property type="term" value="F:catalytic activity"/>
    <property type="evidence" value="ECO:0007669"/>
    <property type="project" value="InterPro"/>
</dbReference>
<gene>
    <name evidence="6" type="ORF">G4V39_03705</name>
</gene>
<dbReference type="InterPro" id="IPR006638">
    <property type="entry name" value="Elp3/MiaA/NifB-like_rSAM"/>
</dbReference>
<evidence type="ECO:0000313" key="7">
    <source>
        <dbReference type="Proteomes" id="UP000502179"/>
    </source>
</evidence>
<accession>A0A6G7PVI5</accession>
<dbReference type="GO" id="GO:0046872">
    <property type="term" value="F:metal ion binding"/>
    <property type="evidence" value="ECO:0007669"/>
    <property type="project" value="UniProtKB-KW"/>
</dbReference>
<dbReference type="EMBL" id="CP048877">
    <property type="protein sequence ID" value="QIJ71433.1"/>
    <property type="molecule type" value="Genomic_DNA"/>
</dbReference>
<dbReference type="InterPro" id="IPR036724">
    <property type="entry name" value="Cobalamin-bd_sf"/>
</dbReference>
<dbReference type="SFLD" id="SFLDS00029">
    <property type="entry name" value="Radical_SAM"/>
    <property type="match status" value="1"/>
</dbReference>
<dbReference type="PROSITE" id="PS51332">
    <property type="entry name" value="B12_BINDING"/>
    <property type="match status" value="1"/>
</dbReference>
<dbReference type="Pfam" id="PF02310">
    <property type="entry name" value="B12-binding"/>
    <property type="match status" value="1"/>
</dbReference>
<dbReference type="PANTHER" id="PTHR43409:SF15">
    <property type="entry name" value="PUTATIVE-RELATED"/>
    <property type="match status" value="1"/>
</dbReference>
<evidence type="ECO:0000256" key="3">
    <source>
        <dbReference type="ARBA" id="ARBA00022723"/>
    </source>
</evidence>
<organism evidence="6 7">
    <name type="scientific">Thermosulfuriphilus ammonigenes</name>
    <dbReference type="NCBI Taxonomy" id="1936021"/>
    <lineage>
        <taxon>Bacteria</taxon>
        <taxon>Pseudomonadati</taxon>
        <taxon>Thermodesulfobacteriota</taxon>
        <taxon>Thermodesulfobacteria</taxon>
        <taxon>Thermodesulfobacteriales</taxon>
        <taxon>Thermodesulfobacteriaceae</taxon>
        <taxon>Thermosulfuriphilus</taxon>
    </lineage>
</organism>
<evidence type="ECO:0000256" key="1">
    <source>
        <dbReference type="ARBA" id="ARBA00001966"/>
    </source>
</evidence>
<dbReference type="Gene3D" id="3.80.30.20">
    <property type="entry name" value="tm_1862 like domain"/>
    <property type="match status" value="1"/>
</dbReference>
<dbReference type="KEGG" id="tav:G4V39_03705"/>
<dbReference type="SFLD" id="SFLDG01123">
    <property type="entry name" value="methyltransferase_(Class_B)"/>
    <property type="match status" value="1"/>
</dbReference>
<proteinExistence type="predicted"/>
<evidence type="ECO:0000256" key="5">
    <source>
        <dbReference type="ARBA" id="ARBA00023014"/>
    </source>
</evidence>
<keyword evidence="4" id="KW-0408">Iron</keyword>